<evidence type="ECO:0000313" key="2">
    <source>
        <dbReference type="EMBL" id="MFD1217561.1"/>
    </source>
</evidence>
<dbReference type="RefSeq" id="WP_230436590.1">
    <property type="nucleotide sequence ID" value="NZ_CP087715.1"/>
</dbReference>
<keyword evidence="3" id="KW-1185">Reference proteome</keyword>
<evidence type="ECO:0000313" key="3">
    <source>
        <dbReference type="Proteomes" id="UP001597264"/>
    </source>
</evidence>
<comment type="caution">
    <text evidence="2">The sequence shown here is derived from an EMBL/GenBank/DDBJ whole genome shotgun (WGS) entry which is preliminary data.</text>
</comment>
<dbReference type="EMBL" id="JBHTLR010000016">
    <property type="protein sequence ID" value="MFD1217561.1"/>
    <property type="molecule type" value="Genomic_DNA"/>
</dbReference>
<feature type="transmembrane region" description="Helical" evidence="1">
    <location>
        <begin position="6"/>
        <end position="24"/>
    </location>
</feature>
<keyword evidence="1" id="KW-0472">Membrane</keyword>
<name>A0ABW3UCF9_9GAMM</name>
<accession>A0ABW3UCF9</accession>
<proteinExistence type="predicted"/>
<gene>
    <name evidence="2" type="ORF">ACFQ2X_13180</name>
</gene>
<keyword evidence="1" id="KW-1133">Transmembrane helix</keyword>
<protein>
    <recommendedName>
        <fullName evidence="4">SMODS-associating 2TM beta-strand rich effector domain-containing protein</fullName>
    </recommendedName>
</protein>
<dbReference type="Proteomes" id="UP001597264">
    <property type="component" value="Unassembled WGS sequence"/>
</dbReference>
<reference evidence="3" key="1">
    <citation type="journal article" date="2019" name="Int. J. Syst. Evol. Microbiol.">
        <title>The Global Catalogue of Microorganisms (GCM) 10K type strain sequencing project: providing services to taxonomists for standard genome sequencing and annotation.</title>
        <authorList>
            <consortium name="The Broad Institute Genomics Platform"/>
            <consortium name="The Broad Institute Genome Sequencing Center for Infectious Disease"/>
            <person name="Wu L."/>
            <person name="Ma J."/>
        </authorList>
    </citation>
    <scope>NUCLEOTIDE SEQUENCE [LARGE SCALE GENOMIC DNA]</scope>
    <source>
        <strain evidence="3">CCUG 54356</strain>
    </source>
</reference>
<sequence>MSIQETILIGVLSGVLTACLIFLVKEFWVKIIIPWYQGFRYQGADISGSWYAEYRDEDSESVSTFSVVLSQNAHKITGSMQFNFVSSERKLNIDYNLVGEYWEGYLNLSCRSKDRRLYSHAAMFLKLINGGSGLLGQFSFRNAYADQVNSIPLGLDRN</sequence>
<organism evidence="2 3">
    <name type="scientific">Microbulbifer celer</name>
    <dbReference type="NCBI Taxonomy" id="435905"/>
    <lineage>
        <taxon>Bacteria</taxon>
        <taxon>Pseudomonadati</taxon>
        <taxon>Pseudomonadota</taxon>
        <taxon>Gammaproteobacteria</taxon>
        <taxon>Cellvibrionales</taxon>
        <taxon>Microbulbiferaceae</taxon>
        <taxon>Microbulbifer</taxon>
    </lineage>
</organism>
<evidence type="ECO:0008006" key="4">
    <source>
        <dbReference type="Google" id="ProtNLM"/>
    </source>
</evidence>
<evidence type="ECO:0000256" key="1">
    <source>
        <dbReference type="SAM" id="Phobius"/>
    </source>
</evidence>
<keyword evidence="1" id="KW-0812">Transmembrane</keyword>